<name>A0A0K2TPE1_LEPSM</name>
<proteinExistence type="predicted"/>
<dbReference type="AlphaFoldDB" id="A0A0K2TPE1"/>
<organism evidence="1">
    <name type="scientific">Lepeophtheirus salmonis</name>
    <name type="common">Salmon louse</name>
    <name type="synonym">Caligus salmonis</name>
    <dbReference type="NCBI Taxonomy" id="72036"/>
    <lineage>
        <taxon>Eukaryota</taxon>
        <taxon>Metazoa</taxon>
        <taxon>Ecdysozoa</taxon>
        <taxon>Arthropoda</taxon>
        <taxon>Crustacea</taxon>
        <taxon>Multicrustacea</taxon>
        <taxon>Hexanauplia</taxon>
        <taxon>Copepoda</taxon>
        <taxon>Siphonostomatoida</taxon>
        <taxon>Caligidae</taxon>
        <taxon>Lepeophtheirus</taxon>
    </lineage>
</organism>
<accession>A0A0K2TPE1</accession>
<evidence type="ECO:0000313" key="1">
    <source>
        <dbReference type="EMBL" id="CDW27296.1"/>
    </source>
</evidence>
<reference evidence="1" key="1">
    <citation type="submission" date="2014-05" db="EMBL/GenBank/DDBJ databases">
        <authorList>
            <person name="Chronopoulou M."/>
        </authorList>
    </citation>
    <scope>NUCLEOTIDE SEQUENCE</scope>
    <source>
        <tissue evidence="1">Whole organism</tissue>
    </source>
</reference>
<dbReference type="EMBL" id="HACA01009935">
    <property type="protein sequence ID" value="CDW27296.1"/>
    <property type="molecule type" value="Transcribed_RNA"/>
</dbReference>
<protein>
    <submittedName>
        <fullName evidence="1">Uncharacterized protein</fullName>
    </submittedName>
</protein>
<sequence>MCLQIRYNLSLYKKTNITSLLHVFQYQCTCLNFPFINAKIIYFVMFSRNTYVTPQQKSELE</sequence>